<dbReference type="Pfam" id="PF00009">
    <property type="entry name" value="GTP_EFTU"/>
    <property type="match status" value="1"/>
</dbReference>
<dbReference type="InterPro" id="IPR031157">
    <property type="entry name" value="G_TR_CS"/>
</dbReference>
<evidence type="ECO:0000259" key="4">
    <source>
        <dbReference type="PROSITE" id="PS51722"/>
    </source>
</evidence>
<dbReference type="Gene3D" id="3.40.50.300">
    <property type="entry name" value="P-loop containing nucleotide triphosphate hydrolases"/>
    <property type="match status" value="1"/>
</dbReference>
<dbReference type="InterPro" id="IPR000640">
    <property type="entry name" value="EFG_V-like"/>
</dbReference>
<comment type="caution">
    <text evidence="5">The sequence shown here is derived from an EMBL/GenBank/DDBJ whole genome shotgun (WGS) entry which is preliminary data.</text>
</comment>
<evidence type="ECO:0000313" key="5">
    <source>
        <dbReference type="EMBL" id="MXY93657.1"/>
    </source>
</evidence>
<dbReference type="FunFam" id="3.30.70.240:FF:000001">
    <property type="entry name" value="Elongation factor G"/>
    <property type="match status" value="1"/>
</dbReference>
<keyword evidence="3" id="KW-0342">GTP-binding</keyword>
<dbReference type="InterPro" id="IPR020568">
    <property type="entry name" value="Ribosomal_Su5_D2-typ_SF"/>
</dbReference>
<dbReference type="CDD" id="cd03713">
    <property type="entry name" value="EFG_mtEFG_C"/>
    <property type="match status" value="1"/>
</dbReference>
<dbReference type="Gene3D" id="3.30.70.240">
    <property type="match status" value="1"/>
</dbReference>
<dbReference type="GO" id="GO:0003746">
    <property type="term" value="F:translation elongation factor activity"/>
    <property type="evidence" value="ECO:0007669"/>
    <property type="project" value="UniProtKB-KW"/>
</dbReference>
<dbReference type="Gene3D" id="3.30.230.10">
    <property type="match status" value="1"/>
</dbReference>
<dbReference type="InterPro" id="IPR005517">
    <property type="entry name" value="Transl_elong_EFG/EF2_IV"/>
</dbReference>
<dbReference type="EMBL" id="VXRG01000078">
    <property type="protein sequence ID" value="MXY93657.1"/>
    <property type="molecule type" value="Genomic_DNA"/>
</dbReference>
<dbReference type="SUPFAM" id="SSF50447">
    <property type="entry name" value="Translation proteins"/>
    <property type="match status" value="1"/>
</dbReference>
<keyword evidence="1" id="KW-0547">Nucleotide-binding</keyword>
<dbReference type="InterPro" id="IPR047872">
    <property type="entry name" value="EFG_IV"/>
</dbReference>
<accession>A0A6B0YSS0</accession>
<reference evidence="5" key="1">
    <citation type="submission" date="2019-09" db="EMBL/GenBank/DDBJ databases">
        <title>Characterisation of the sponge microbiome using genome-centric metagenomics.</title>
        <authorList>
            <person name="Engelberts J.P."/>
            <person name="Robbins S.J."/>
            <person name="De Goeij J.M."/>
            <person name="Aranda M."/>
            <person name="Bell S.C."/>
            <person name="Webster N.S."/>
        </authorList>
    </citation>
    <scope>NUCLEOTIDE SEQUENCE</scope>
    <source>
        <strain evidence="5">SB0664_bin_27</strain>
    </source>
</reference>
<dbReference type="PANTHER" id="PTHR43261:SF6">
    <property type="entry name" value="ELONGATION FACTOR G-LIKE PROTEIN"/>
    <property type="match status" value="1"/>
</dbReference>
<evidence type="ECO:0000256" key="2">
    <source>
        <dbReference type="ARBA" id="ARBA00022917"/>
    </source>
</evidence>
<dbReference type="Pfam" id="PF00679">
    <property type="entry name" value="EFG_C"/>
    <property type="match status" value="1"/>
</dbReference>
<dbReference type="InterPro" id="IPR027417">
    <property type="entry name" value="P-loop_NTPase"/>
</dbReference>
<dbReference type="NCBIfam" id="NF009891">
    <property type="entry name" value="PRK13351.1-1"/>
    <property type="match status" value="1"/>
</dbReference>
<dbReference type="FunFam" id="3.30.230.10:FF:000003">
    <property type="entry name" value="Elongation factor G"/>
    <property type="match status" value="1"/>
</dbReference>
<dbReference type="InterPro" id="IPR041095">
    <property type="entry name" value="EFG_II"/>
</dbReference>
<dbReference type="PRINTS" id="PR00315">
    <property type="entry name" value="ELONGATNFCT"/>
</dbReference>
<dbReference type="Gene3D" id="3.30.70.870">
    <property type="entry name" value="Elongation Factor G (Translational Gtpase), domain 3"/>
    <property type="match status" value="1"/>
</dbReference>
<feature type="domain" description="Tr-type G" evidence="4">
    <location>
        <begin position="7"/>
        <end position="276"/>
    </location>
</feature>
<evidence type="ECO:0000256" key="1">
    <source>
        <dbReference type="ARBA" id="ARBA00022741"/>
    </source>
</evidence>
<dbReference type="SMART" id="SM00889">
    <property type="entry name" value="EFG_IV"/>
    <property type="match status" value="1"/>
</dbReference>
<dbReference type="SUPFAM" id="SSF52540">
    <property type="entry name" value="P-loop containing nucleoside triphosphate hydrolases"/>
    <property type="match status" value="1"/>
</dbReference>
<dbReference type="CDD" id="cd04170">
    <property type="entry name" value="EF-G_bact"/>
    <property type="match status" value="1"/>
</dbReference>
<dbReference type="Pfam" id="PF14492">
    <property type="entry name" value="EFG_III"/>
    <property type="match status" value="1"/>
</dbReference>
<dbReference type="PROSITE" id="PS00301">
    <property type="entry name" value="G_TR_1"/>
    <property type="match status" value="1"/>
</dbReference>
<dbReference type="InterPro" id="IPR000795">
    <property type="entry name" value="T_Tr_GTP-bd_dom"/>
</dbReference>
<dbReference type="GO" id="GO:0003924">
    <property type="term" value="F:GTPase activity"/>
    <property type="evidence" value="ECO:0007669"/>
    <property type="project" value="InterPro"/>
</dbReference>
<gene>
    <name evidence="5" type="ORF">F4Y42_09430</name>
</gene>
<keyword evidence="2" id="KW-0648">Protein biosynthesis</keyword>
<sequence>MAEFSTDKIRNITVLGHGSSGKTSLVEALLFNSGGTSRVGRVEDGSTVSDWDDEEQRRGISINLSVVPVEFQDTKLNLVDTPGYLDFVGEVISGLSVSEAGLVLLDSVAGVEVGTELSWEQLEAVDKPRLIFVNKMDRENANFDNALASATEAFSGTILPFQLPIGAGEEFEGVVNLVDLKAYMGPDATVSDVPSDMEDAVAEARQNLVDAAAETDDELIMKYLEGEELTEDEVRQGLRQGVQEGQIVPVFCGSAIQNIGLFSLARALTSYVPSPADVVSSVPNGDDEQQELSADAEGPVVAYVFKTIVDRYVGRMSYVRVLSGTLSVDQNATIQRSAEKVRLQNLFHVSGKELDASTGLTAGDIGVLTKMDGLKTSDTLSDVQLVFPPPEYPRPLYSVAVMPATKADSAKMGQGLQALAEENPTLQVEYVNATKQNILQGMGDTHIDVAIRSLDSKFGVKVDTAMPRVPYQETVTRSASAHYRHKKQTGGAGQFADVELRVEPLDRGDGFAYDSEVFGGSIPSVFIPSIEKGIRQILDQGVIAGYPIVDVKAIVFDGKHHPVDSKDIAFQTAGREVFKIAMQEARPVLLEPIYTMRVTVPDEFMGDVMGDLNNRRGRVLGMENRNNRAIINAEIPLAEILRYGTDLRSMTQGRGIYTIEFGRYEPVPSHLADQVILQSKEEESEQE</sequence>
<protein>
    <submittedName>
        <fullName evidence="5">Elongation factor G</fullName>
    </submittedName>
</protein>
<name>A0A6B0YSS0_9CHLR</name>
<dbReference type="NCBIfam" id="NF009381">
    <property type="entry name" value="PRK12740.1-5"/>
    <property type="match status" value="1"/>
</dbReference>
<dbReference type="PROSITE" id="PS51722">
    <property type="entry name" value="G_TR_2"/>
    <property type="match status" value="1"/>
</dbReference>
<dbReference type="Pfam" id="PF03764">
    <property type="entry name" value="EFG_IV"/>
    <property type="match status" value="1"/>
</dbReference>
<dbReference type="InterPro" id="IPR035647">
    <property type="entry name" value="EFG_III/V"/>
</dbReference>
<dbReference type="PANTHER" id="PTHR43261">
    <property type="entry name" value="TRANSLATION ELONGATION FACTOR G-RELATED"/>
    <property type="match status" value="1"/>
</dbReference>
<dbReference type="InterPro" id="IPR005225">
    <property type="entry name" value="Small_GTP-bd"/>
</dbReference>
<dbReference type="SMART" id="SM00838">
    <property type="entry name" value="EFG_C"/>
    <property type="match status" value="1"/>
</dbReference>
<dbReference type="GO" id="GO:0005525">
    <property type="term" value="F:GTP binding"/>
    <property type="evidence" value="ECO:0007669"/>
    <property type="project" value="UniProtKB-KW"/>
</dbReference>
<dbReference type="Pfam" id="PF22042">
    <property type="entry name" value="EF-G_D2"/>
    <property type="match status" value="1"/>
</dbReference>
<dbReference type="CDD" id="cd01434">
    <property type="entry name" value="EFG_mtEFG1_IV"/>
    <property type="match status" value="1"/>
</dbReference>
<dbReference type="InterPro" id="IPR053905">
    <property type="entry name" value="EF-G-like_DII"/>
</dbReference>
<keyword evidence="5" id="KW-0251">Elongation factor</keyword>
<dbReference type="GO" id="GO:0032790">
    <property type="term" value="P:ribosome disassembly"/>
    <property type="evidence" value="ECO:0007669"/>
    <property type="project" value="TreeGrafter"/>
</dbReference>
<dbReference type="NCBIfam" id="NF009379">
    <property type="entry name" value="PRK12740.1-3"/>
    <property type="match status" value="1"/>
</dbReference>
<dbReference type="SUPFAM" id="SSF54211">
    <property type="entry name" value="Ribosomal protein S5 domain 2-like"/>
    <property type="match status" value="1"/>
</dbReference>
<dbReference type="AlphaFoldDB" id="A0A6B0YSS0"/>
<proteinExistence type="predicted"/>
<dbReference type="Gene3D" id="2.40.30.10">
    <property type="entry name" value="Translation factors"/>
    <property type="match status" value="1"/>
</dbReference>
<dbReference type="InterPro" id="IPR035649">
    <property type="entry name" value="EFG_V"/>
</dbReference>
<organism evidence="5">
    <name type="scientific">Caldilineaceae bacterium SB0664_bin_27</name>
    <dbReference type="NCBI Taxonomy" id="2605260"/>
    <lineage>
        <taxon>Bacteria</taxon>
        <taxon>Bacillati</taxon>
        <taxon>Chloroflexota</taxon>
        <taxon>Caldilineae</taxon>
        <taxon>Caldilineales</taxon>
        <taxon>Caldilineaceae</taxon>
    </lineage>
</organism>
<dbReference type="InterPro" id="IPR014721">
    <property type="entry name" value="Ribsml_uS5_D2-typ_fold_subgr"/>
</dbReference>
<dbReference type="NCBIfam" id="TIGR00231">
    <property type="entry name" value="small_GTP"/>
    <property type="match status" value="1"/>
</dbReference>
<evidence type="ECO:0000256" key="3">
    <source>
        <dbReference type="ARBA" id="ARBA00023134"/>
    </source>
</evidence>
<dbReference type="SUPFAM" id="SSF54980">
    <property type="entry name" value="EF-G C-terminal domain-like"/>
    <property type="match status" value="2"/>
</dbReference>
<dbReference type="InterPro" id="IPR009000">
    <property type="entry name" value="Transl_B-barrel_sf"/>
</dbReference>